<dbReference type="InterPro" id="IPR021242">
    <property type="entry name" value="DUF2799"/>
</dbReference>
<dbReference type="Pfam" id="PF10973">
    <property type="entry name" value="DUF2799"/>
    <property type="match status" value="1"/>
</dbReference>
<proteinExistence type="predicted"/>
<evidence type="ECO:0008006" key="3">
    <source>
        <dbReference type="Google" id="ProtNLM"/>
    </source>
</evidence>
<comment type="caution">
    <text evidence="1">The sequence shown here is derived from an EMBL/GenBank/DDBJ whole genome shotgun (WGS) entry which is preliminary data.</text>
</comment>
<dbReference type="EMBL" id="BAABRT010000008">
    <property type="protein sequence ID" value="GAA5524804.1"/>
    <property type="molecule type" value="Genomic_DNA"/>
</dbReference>
<sequence length="223" mass="24611">MGKVLMGKVSMGTSIVNTIKVIAVLAVAVFFLNGCATMSAEECVTADWRAIGYEDGAAGQTVAMLGKRRQACADHGVRPDTEAYRAGRAEGLTLYCTEMRGFRIGRAGGTYGGVCPRDLEDDFLAGYESGREIYQAQRAVNDVASAIRSAHNEREHLLDDITEMSAHLVSDEATKEERIELLADIARLKTRHTELGFEIEDMEYELALREAAFHEIQLRSPYR</sequence>
<accession>A0ABP9WNW2</accession>
<name>A0ABP9WNW2_9GAMM</name>
<gene>
    <name evidence="1" type="ORF">Maes01_01363</name>
</gene>
<organism evidence="1 2">
    <name type="scientific">Microbulbifer aestuariivivens</name>
    <dbReference type="NCBI Taxonomy" id="1908308"/>
    <lineage>
        <taxon>Bacteria</taxon>
        <taxon>Pseudomonadati</taxon>
        <taxon>Pseudomonadota</taxon>
        <taxon>Gammaproteobacteria</taxon>
        <taxon>Cellvibrionales</taxon>
        <taxon>Microbulbiferaceae</taxon>
        <taxon>Microbulbifer</taxon>
    </lineage>
</organism>
<evidence type="ECO:0000313" key="1">
    <source>
        <dbReference type="EMBL" id="GAA5524804.1"/>
    </source>
</evidence>
<keyword evidence="2" id="KW-1185">Reference proteome</keyword>
<reference evidence="1 2" key="1">
    <citation type="submission" date="2024-02" db="EMBL/GenBank/DDBJ databases">
        <title>Microbulbifer aestuariivivens NBRC 112533.</title>
        <authorList>
            <person name="Ichikawa N."/>
            <person name="Katano-Makiyama Y."/>
            <person name="Hidaka K."/>
        </authorList>
    </citation>
    <scope>NUCLEOTIDE SEQUENCE [LARGE SCALE GENOMIC DNA]</scope>
    <source>
        <strain evidence="1 2">NBRC 112533</strain>
    </source>
</reference>
<protein>
    <recommendedName>
        <fullName evidence="3">DUF2799 domain-containing protein</fullName>
    </recommendedName>
</protein>
<evidence type="ECO:0000313" key="2">
    <source>
        <dbReference type="Proteomes" id="UP001408594"/>
    </source>
</evidence>
<dbReference type="Proteomes" id="UP001408594">
    <property type="component" value="Unassembled WGS sequence"/>
</dbReference>